<evidence type="ECO:0000313" key="1">
    <source>
        <dbReference type="EMBL" id="CDL82336.1"/>
    </source>
</evidence>
<protein>
    <submittedName>
        <fullName evidence="1">Uncharacterized protein</fullName>
    </submittedName>
</protein>
<dbReference type="AlphaFoldDB" id="W1IXI7"/>
<name>W1IXI7_9GAMM</name>
<organism evidence="1 2">
    <name type="scientific">Xenorhabdus cabanillasii JM26</name>
    <dbReference type="NCBI Taxonomy" id="1427517"/>
    <lineage>
        <taxon>Bacteria</taxon>
        <taxon>Pseudomonadati</taxon>
        <taxon>Pseudomonadota</taxon>
        <taxon>Gammaproteobacteria</taxon>
        <taxon>Enterobacterales</taxon>
        <taxon>Morganellaceae</taxon>
        <taxon>Xenorhabdus</taxon>
    </lineage>
</organism>
<evidence type="ECO:0000313" key="2">
    <source>
        <dbReference type="Proteomes" id="UP000019197"/>
    </source>
</evidence>
<comment type="caution">
    <text evidence="1">The sequence shown here is derived from an EMBL/GenBank/DDBJ whole genome shotgun (WGS) entry which is preliminary data.</text>
</comment>
<dbReference type="RefSeq" id="WP_038262780.1">
    <property type="nucleotide sequence ID" value="NZ_CAWLVK010000075.1"/>
</dbReference>
<gene>
    <name evidence="1" type="ORF">XCR1_1660001</name>
</gene>
<accession>W1IXI7</accession>
<dbReference type="EMBL" id="CBXE010000075">
    <property type="protein sequence ID" value="CDL82336.1"/>
    <property type="molecule type" value="Genomic_DNA"/>
</dbReference>
<sequence length="285" mass="33401">MRIQALCSVFVGNKLLKRDIGAGSKYRQEEHYFSIKIISGNDIKEIEVNGRSISNSFRSQYEKNKFRPKKIITVSTSPFDKFPEERVYFSSRINDDDDSFYNYYGLNESSKNKAVLSLIEKLFFSAAKGSLNKDQYTIPKVLSFLGFESRFELHFRLKHGINKFMDNLYEMNIGQFMTYVSSAAQRELNFLKNKYDITYSKLRDAFVSLYEYCNKTDSSRVIIFEIDYSKNQVDDYFKKFLSDIKILSDIGILNIYDVIVRSSKNNDEEKESEVFFMKKKIESLA</sequence>
<proteinExistence type="predicted"/>
<dbReference type="OrthoDB" id="7024727at2"/>
<reference evidence="1 2" key="1">
    <citation type="submission" date="2013-11" db="EMBL/GenBank/DDBJ databases">
        <title>Draft genome sequence and annotation of the entomopathogenic bacterium, Xenorhabdus cabanillasi strain JM26.</title>
        <authorList>
            <person name="Gualtieri M."/>
            <person name="Ogier J.C."/>
            <person name="Pages S."/>
            <person name="Givaudan A."/>
            <person name="Gaudriault S."/>
        </authorList>
    </citation>
    <scope>NUCLEOTIDE SEQUENCE [LARGE SCALE GENOMIC DNA]</scope>
    <source>
        <strain evidence="1 2">JM26</strain>
    </source>
</reference>
<dbReference type="Proteomes" id="UP000019197">
    <property type="component" value="Unassembled WGS sequence"/>
</dbReference>